<accession>G5GKD6</accession>
<dbReference type="InterPro" id="IPR036986">
    <property type="entry name" value="S4_RNA-bd_sf"/>
</dbReference>
<dbReference type="AlphaFoldDB" id="G5GKD6"/>
<dbReference type="CDD" id="cd00165">
    <property type="entry name" value="S4"/>
    <property type="match status" value="1"/>
</dbReference>
<evidence type="ECO:0000313" key="3">
    <source>
        <dbReference type="Proteomes" id="UP000003011"/>
    </source>
</evidence>
<keyword evidence="3" id="KW-1185">Reference proteome</keyword>
<name>G5GKD6_9FIRM</name>
<dbReference type="OrthoDB" id="9811532at2"/>
<organism evidence="2 3">
    <name type="scientific">Johnsonella ignava ATCC 51276</name>
    <dbReference type="NCBI Taxonomy" id="679200"/>
    <lineage>
        <taxon>Bacteria</taxon>
        <taxon>Bacillati</taxon>
        <taxon>Bacillota</taxon>
        <taxon>Clostridia</taxon>
        <taxon>Lachnospirales</taxon>
        <taxon>Lachnospiraceae</taxon>
        <taxon>Johnsonella</taxon>
    </lineage>
</organism>
<dbReference type="STRING" id="679200.HMPREF9333_02027"/>
<evidence type="ECO:0000313" key="2">
    <source>
        <dbReference type="EMBL" id="EHI54826.1"/>
    </source>
</evidence>
<protein>
    <submittedName>
        <fullName evidence="2">Uncharacterized protein</fullName>
    </submittedName>
</protein>
<proteinExistence type="predicted"/>
<dbReference type="EMBL" id="ACZL01000037">
    <property type="protein sequence ID" value="EHI54826.1"/>
    <property type="molecule type" value="Genomic_DNA"/>
</dbReference>
<reference evidence="2 3" key="1">
    <citation type="submission" date="2011-08" db="EMBL/GenBank/DDBJ databases">
        <title>The Genome Sequence of Johnsonella ignava ATCC 51276.</title>
        <authorList>
            <consortium name="The Broad Institute Genome Sequencing Platform"/>
            <person name="Earl A."/>
            <person name="Ward D."/>
            <person name="Feldgarden M."/>
            <person name="Gevers D."/>
            <person name="Izard J."/>
            <person name="Blanton J.M."/>
            <person name="Baranova O.V."/>
            <person name="Dewhirst F.E."/>
            <person name="Young S.K."/>
            <person name="Zeng Q."/>
            <person name="Gargeya S."/>
            <person name="Fitzgerald M."/>
            <person name="Haas B."/>
            <person name="Abouelleil A."/>
            <person name="Alvarado L."/>
            <person name="Arachchi H.M."/>
            <person name="Berlin A."/>
            <person name="Brown A."/>
            <person name="Chapman S.B."/>
            <person name="Chen Z."/>
            <person name="Dunbar C."/>
            <person name="Freedman E."/>
            <person name="Gearin G."/>
            <person name="Gellesch M."/>
            <person name="Goldberg J."/>
            <person name="Griggs A."/>
            <person name="Gujja S."/>
            <person name="Heiman D."/>
            <person name="Howarth C."/>
            <person name="Larson L."/>
            <person name="Lui A."/>
            <person name="MacDonald P.J.P."/>
            <person name="Montmayeur A."/>
            <person name="Murphy C."/>
            <person name="Neiman D."/>
            <person name="Pearson M."/>
            <person name="Priest M."/>
            <person name="Roberts A."/>
            <person name="Saif S."/>
            <person name="Shea T."/>
            <person name="Shenoy N."/>
            <person name="Sisk P."/>
            <person name="Stolte C."/>
            <person name="Sykes S."/>
            <person name="Wortman J."/>
            <person name="Nusbaum C."/>
            <person name="Birren B."/>
        </authorList>
    </citation>
    <scope>NUCLEOTIDE SEQUENCE [LARGE SCALE GENOMIC DNA]</scope>
    <source>
        <strain evidence="2 3">ATCC 51276</strain>
    </source>
</reference>
<gene>
    <name evidence="2" type="ORF">HMPREF9333_02027</name>
</gene>
<dbReference type="PATRIC" id="fig|679200.3.peg.2136"/>
<dbReference type="Proteomes" id="UP000003011">
    <property type="component" value="Unassembled WGS sequence"/>
</dbReference>
<dbReference type="RefSeq" id="WP_005541904.1">
    <property type="nucleotide sequence ID" value="NZ_JH378838.1"/>
</dbReference>
<dbReference type="SUPFAM" id="SSF55174">
    <property type="entry name" value="Alpha-L RNA-binding motif"/>
    <property type="match status" value="1"/>
</dbReference>
<dbReference type="GO" id="GO:0003723">
    <property type="term" value="F:RNA binding"/>
    <property type="evidence" value="ECO:0007669"/>
    <property type="project" value="UniProtKB-KW"/>
</dbReference>
<dbReference type="Gene3D" id="3.10.290.10">
    <property type="entry name" value="RNA-binding S4 domain"/>
    <property type="match status" value="1"/>
</dbReference>
<dbReference type="eggNOG" id="COG2501">
    <property type="taxonomic scope" value="Bacteria"/>
</dbReference>
<dbReference type="HOGENOM" id="CLU_127162_4_0_9"/>
<dbReference type="Pfam" id="PF13275">
    <property type="entry name" value="S4_2"/>
    <property type="match status" value="1"/>
</dbReference>
<comment type="caution">
    <text evidence="2">The sequence shown here is derived from an EMBL/GenBank/DDBJ whole genome shotgun (WGS) entry which is preliminary data.</text>
</comment>
<dbReference type="PROSITE" id="PS50889">
    <property type="entry name" value="S4"/>
    <property type="match status" value="1"/>
</dbReference>
<evidence type="ECO:0000256" key="1">
    <source>
        <dbReference type="PROSITE-ProRule" id="PRU00182"/>
    </source>
</evidence>
<keyword evidence="1" id="KW-0694">RNA-binding</keyword>
<sequence>MNEIKIKDDFIKLEQAMKLSGACSSGSEAKYAIQGGQVRLNGEIELRRGKKLRDGDVFNFEGYDYKIIGA</sequence>